<dbReference type="RefSeq" id="XP_002680181.1">
    <property type="nucleotide sequence ID" value="XM_002680135.1"/>
</dbReference>
<dbReference type="OrthoDB" id="10374885at2759"/>
<feature type="compositionally biased region" description="Low complexity" evidence="1">
    <location>
        <begin position="226"/>
        <end position="244"/>
    </location>
</feature>
<protein>
    <submittedName>
        <fullName evidence="2">Predicted protein</fullName>
    </submittedName>
</protein>
<organism evidence="3">
    <name type="scientific">Naegleria gruberi</name>
    <name type="common">Amoeba</name>
    <dbReference type="NCBI Taxonomy" id="5762"/>
    <lineage>
        <taxon>Eukaryota</taxon>
        <taxon>Discoba</taxon>
        <taxon>Heterolobosea</taxon>
        <taxon>Tetramitia</taxon>
        <taxon>Eutetramitia</taxon>
        <taxon>Vahlkampfiidae</taxon>
        <taxon>Naegleria</taxon>
    </lineage>
</organism>
<feature type="compositionally biased region" description="Polar residues" evidence="1">
    <location>
        <begin position="277"/>
        <end position="287"/>
    </location>
</feature>
<dbReference type="VEuPathDB" id="AmoebaDB:NAEGRDRAFT_64416"/>
<feature type="region of interest" description="Disordered" evidence="1">
    <location>
        <begin position="214"/>
        <end position="287"/>
    </location>
</feature>
<feature type="region of interest" description="Disordered" evidence="1">
    <location>
        <begin position="1"/>
        <end position="20"/>
    </location>
</feature>
<sequence length="305" mass="33194">MTSSVQPSTPPLGATGVDETTPLFESTLLIEDQDNLLMSDLKNNQESALFETIDKDNIDSNFTIEANTSGGVDFDANIFNDEEFGNLASAFTTETKEEEQVAKSPILIEVPSNANFFNMKSSQEYTIEEDQPFLETFEMHQEKLEQEEKPSDVAPFTDASESSFMAGTSNLNDKMDMAPPTRLKFSVEGSYTSSSTTDPLTSFTAPSISIMEADDNPFSLTSPQDFSSNVSSNGSTSGFSNNHSARSSDNSPPSKSVKTENKSSASQRLERDDDLSGYTSDSCESTSIGKSQRFVYYFNGSTGLG</sequence>
<dbReference type="KEGG" id="ngr:NAEGRDRAFT_64416"/>
<dbReference type="GeneID" id="8861753"/>
<gene>
    <name evidence="2" type="ORF">NAEGRDRAFT_64416</name>
</gene>
<evidence type="ECO:0000313" key="3">
    <source>
        <dbReference type="Proteomes" id="UP000006671"/>
    </source>
</evidence>
<evidence type="ECO:0000313" key="2">
    <source>
        <dbReference type="EMBL" id="EFC47437.1"/>
    </source>
</evidence>
<proteinExistence type="predicted"/>
<accession>D2V6F4</accession>
<dbReference type="AlphaFoldDB" id="D2V6F4"/>
<dbReference type="InParanoid" id="D2V6F4"/>
<keyword evidence="3" id="KW-1185">Reference proteome</keyword>
<dbReference type="EMBL" id="GG738854">
    <property type="protein sequence ID" value="EFC47437.1"/>
    <property type="molecule type" value="Genomic_DNA"/>
</dbReference>
<reference evidence="2 3" key="1">
    <citation type="journal article" date="2010" name="Cell">
        <title>The genome of Naegleria gruberi illuminates early eukaryotic versatility.</title>
        <authorList>
            <person name="Fritz-Laylin L.K."/>
            <person name="Prochnik S.E."/>
            <person name="Ginger M.L."/>
            <person name="Dacks J.B."/>
            <person name="Carpenter M.L."/>
            <person name="Field M.C."/>
            <person name="Kuo A."/>
            <person name="Paredez A."/>
            <person name="Chapman J."/>
            <person name="Pham J."/>
            <person name="Shu S."/>
            <person name="Neupane R."/>
            <person name="Cipriano M."/>
            <person name="Mancuso J."/>
            <person name="Tu H."/>
            <person name="Salamov A."/>
            <person name="Lindquist E."/>
            <person name="Shapiro H."/>
            <person name="Lucas S."/>
            <person name="Grigoriev I.V."/>
            <person name="Cande W.Z."/>
            <person name="Fulton C."/>
            <person name="Rokhsar D.S."/>
            <person name="Dawson S.C."/>
        </authorList>
    </citation>
    <scope>NUCLEOTIDE SEQUENCE [LARGE SCALE GENOMIC DNA]</scope>
    <source>
        <strain evidence="2 3">NEG-M</strain>
    </source>
</reference>
<feature type="compositionally biased region" description="Polar residues" evidence="1">
    <location>
        <begin position="245"/>
        <end position="267"/>
    </location>
</feature>
<name>D2V6F4_NAEGR</name>
<dbReference type="Proteomes" id="UP000006671">
    <property type="component" value="Unassembled WGS sequence"/>
</dbReference>
<evidence type="ECO:0000256" key="1">
    <source>
        <dbReference type="SAM" id="MobiDB-lite"/>
    </source>
</evidence>